<proteinExistence type="predicted"/>
<evidence type="ECO:0000313" key="2">
    <source>
        <dbReference type="Proteomes" id="UP000216852"/>
    </source>
</evidence>
<reference evidence="1 2" key="1">
    <citation type="submission" date="2017-07" db="EMBL/GenBank/DDBJ databases">
        <title>Isolation and whole genome analysis of endospore-forming bacteria from heroin.</title>
        <authorList>
            <person name="Kalinowski J."/>
            <person name="Ahrens B."/>
            <person name="Al-Dilaimi A."/>
            <person name="Winkler A."/>
            <person name="Wibberg D."/>
            <person name="Schleenbecker U."/>
            <person name="Ruckert C."/>
            <person name="Wolfel R."/>
            <person name="Grass G."/>
        </authorList>
    </citation>
    <scope>NUCLEOTIDE SEQUENCE [LARGE SCALE GENOMIC DNA]</scope>
    <source>
        <strain evidence="1 2">7517-1</strain>
    </source>
</reference>
<gene>
    <name evidence="1" type="ORF">CHH48_07285</name>
</gene>
<dbReference type="EMBL" id="NPBJ01000013">
    <property type="protein sequence ID" value="PAE00563.1"/>
    <property type="molecule type" value="Genomic_DNA"/>
</dbReference>
<organism evidence="1 2">
    <name type="scientific">Terribacillus saccharophilus</name>
    <dbReference type="NCBI Taxonomy" id="361277"/>
    <lineage>
        <taxon>Bacteria</taxon>
        <taxon>Bacillati</taxon>
        <taxon>Bacillota</taxon>
        <taxon>Bacilli</taxon>
        <taxon>Bacillales</taxon>
        <taxon>Bacillaceae</taxon>
        <taxon>Terribacillus</taxon>
    </lineage>
</organism>
<name>A0ABX4H0D7_9BACI</name>
<dbReference type="Proteomes" id="UP000216852">
    <property type="component" value="Unassembled WGS sequence"/>
</dbReference>
<evidence type="ECO:0000313" key="1">
    <source>
        <dbReference type="EMBL" id="PAE00563.1"/>
    </source>
</evidence>
<accession>A0ABX4H0D7</accession>
<comment type="caution">
    <text evidence="1">The sequence shown here is derived from an EMBL/GenBank/DDBJ whole genome shotgun (WGS) entry which is preliminary data.</text>
</comment>
<dbReference type="RefSeq" id="WP_095218476.1">
    <property type="nucleotide sequence ID" value="NZ_NPBJ01000013.1"/>
</dbReference>
<protein>
    <submittedName>
        <fullName evidence="1">Uncharacterized protein</fullName>
    </submittedName>
</protein>
<keyword evidence="2" id="KW-1185">Reference proteome</keyword>
<sequence length="419" mass="48142">MEKTKLFEEVLFERKYNDVNFSIVPKHPKISRTVQSIVLGFSKQNSFSEQEVVASAASLAWEALLEFKLQDNASWEDVANGQDVHNLNRVVKAICIKLEHELPPIINPNTKRMYDPETGRLSYVTIDFESLDRPIYDRNGSEVGTVMDTVEDSYFAQSYEYARNPFLEWFRKNRDTVLTRRQNDFIDSLSVDMAKDTDYVEVDDFRELAGFDRNNLSHMKGRISDRTLKAWEKLNIGIHDLDMIEEESKWTEFLSIANDDELDTQNKRLTEWLRSQAREDVIIEEKGKKLADKEPVIDFVYDLLTGNARLTTEFATALSDNGKKLSSELLSKVVYAAEERVADLTDALSVESDKAKIKRNPERKAANAARNRKYKEFTDTQPCYVYDAAGALTQTIEPGEENACKIYALDAHGNRNELR</sequence>